<dbReference type="SUPFAM" id="SSF53448">
    <property type="entry name" value="Nucleotide-diphospho-sugar transferases"/>
    <property type="match status" value="1"/>
</dbReference>
<accession>B4D1E1</accession>
<reference evidence="4 5" key="1">
    <citation type="journal article" date="2011" name="J. Bacteriol.">
        <title>Genome sequence of Chthoniobacter flavus Ellin428, an aerobic heterotrophic soil bacterium.</title>
        <authorList>
            <person name="Kant R."/>
            <person name="van Passel M.W."/>
            <person name="Palva A."/>
            <person name="Lucas S."/>
            <person name="Lapidus A."/>
            <person name="Glavina Del Rio T."/>
            <person name="Dalin E."/>
            <person name="Tice H."/>
            <person name="Bruce D."/>
            <person name="Goodwin L."/>
            <person name="Pitluck S."/>
            <person name="Larimer F.W."/>
            <person name="Land M.L."/>
            <person name="Hauser L."/>
            <person name="Sangwan P."/>
            <person name="de Vos W.M."/>
            <person name="Janssen P.H."/>
            <person name="Smidt H."/>
        </authorList>
    </citation>
    <scope>NUCLEOTIDE SEQUENCE [LARGE SCALE GENOMIC DNA]</scope>
    <source>
        <strain evidence="4 5">Ellin428</strain>
    </source>
</reference>
<evidence type="ECO:0000256" key="2">
    <source>
        <dbReference type="ARBA" id="ARBA00022695"/>
    </source>
</evidence>
<dbReference type="Gene3D" id="3.90.550.10">
    <property type="entry name" value="Spore Coat Polysaccharide Biosynthesis Protein SpsA, Chain A"/>
    <property type="match status" value="1"/>
</dbReference>
<keyword evidence="2" id="KW-0548">Nucleotidyltransferase</keyword>
<dbReference type="InParanoid" id="B4D1E1"/>
<gene>
    <name evidence="4" type="ORF">CfE428DRAFT_2729</name>
</gene>
<dbReference type="PANTHER" id="PTHR43584:SF8">
    <property type="entry name" value="N-ACETYLMURAMATE ALPHA-1-PHOSPHATE URIDYLYLTRANSFERASE"/>
    <property type="match status" value="1"/>
</dbReference>
<evidence type="ECO:0000313" key="5">
    <source>
        <dbReference type="Proteomes" id="UP000005824"/>
    </source>
</evidence>
<sequence length="237" mass="26031">MIHKAVLLAAGKGTRMRELTNELPKPMIPVRGQPILRHIVDGLRAAGVTHFQIVVGWRADVVTDYFGDGSQFGISVEYATQVVQDGTGRVVELAKEFVGADPFVLSYGDILIDPANYHRLVKLDDAEGLVSVKHNPGEIAKGGAVFVNERFEMTDLREKPQPGEPTSPWYNAGVYAFRPSIFEFTAKLEKSPRGEYELTDAIRALAQSGRKVQVVELTGDWADVRDPEVLAQLNAGT</sequence>
<feature type="domain" description="Nucleotidyl transferase" evidence="3">
    <location>
        <begin position="4"/>
        <end position="233"/>
    </location>
</feature>
<dbReference type="eggNOG" id="COG1209">
    <property type="taxonomic scope" value="Bacteria"/>
</dbReference>
<dbReference type="InterPro" id="IPR050065">
    <property type="entry name" value="GlmU-like"/>
</dbReference>
<comment type="caution">
    <text evidence="4">The sequence shown here is derived from an EMBL/GenBank/DDBJ whole genome shotgun (WGS) entry which is preliminary data.</text>
</comment>
<dbReference type="STRING" id="497964.CfE428DRAFT_2729"/>
<name>B4D1E1_9BACT</name>
<dbReference type="EMBL" id="ABVL01000007">
    <property type="protein sequence ID" value="EDY19553.1"/>
    <property type="molecule type" value="Genomic_DNA"/>
</dbReference>
<dbReference type="Pfam" id="PF00483">
    <property type="entry name" value="NTP_transferase"/>
    <property type="match status" value="1"/>
</dbReference>
<evidence type="ECO:0000259" key="3">
    <source>
        <dbReference type="Pfam" id="PF00483"/>
    </source>
</evidence>
<dbReference type="Proteomes" id="UP000005824">
    <property type="component" value="Unassembled WGS sequence"/>
</dbReference>
<dbReference type="PANTHER" id="PTHR43584">
    <property type="entry name" value="NUCLEOTIDYL TRANSFERASE"/>
    <property type="match status" value="1"/>
</dbReference>
<dbReference type="AlphaFoldDB" id="B4D1E1"/>
<proteinExistence type="predicted"/>
<keyword evidence="1 4" id="KW-0808">Transferase</keyword>
<dbReference type="GO" id="GO:0016779">
    <property type="term" value="F:nucleotidyltransferase activity"/>
    <property type="evidence" value="ECO:0007669"/>
    <property type="project" value="UniProtKB-KW"/>
</dbReference>
<organism evidence="4 5">
    <name type="scientific">Chthoniobacter flavus Ellin428</name>
    <dbReference type="NCBI Taxonomy" id="497964"/>
    <lineage>
        <taxon>Bacteria</taxon>
        <taxon>Pseudomonadati</taxon>
        <taxon>Verrucomicrobiota</taxon>
        <taxon>Spartobacteria</taxon>
        <taxon>Chthoniobacterales</taxon>
        <taxon>Chthoniobacteraceae</taxon>
        <taxon>Chthoniobacter</taxon>
    </lineage>
</organism>
<dbReference type="RefSeq" id="WP_006980054.1">
    <property type="nucleotide sequence ID" value="NZ_ABVL01000007.1"/>
</dbReference>
<keyword evidence="5" id="KW-1185">Reference proteome</keyword>
<dbReference type="CDD" id="cd04181">
    <property type="entry name" value="NTP_transferase"/>
    <property type="match status" value="1"/>
</dbReference>
<evidence type="ECO:0000313" key="4">
    <source>
        <dbReference type="EMBL" id="EDY19553.1"/>
    </source>
</evidence>
<evidence type="ECO:0000256" key="1">
    <source>
        <dbReference type="ARBA" id="ARBA00022679"/>
    </source>
</evidence>
<dbReference type="InterPro" id="IPR005835">
    <property type="entry name" value="NTP_transferase_dom"/>
</dbReference>
<protein>
    <submittedName>
        <fullName evidence="4">Nucleotidyl transferase</fullName>
    </submittedName>
</protein>
<dbReference type="InterPro" id="IPR029044">
    <property type="entry name" value="Nucleotide-diphossugar_trans"/>
</dbReference>